<organism evidence="1 2">
    <name type="scientific">Chrysochromulina ericina virus CeV-01B</name>
    <dbReference type="NCBI Taxonomy" id="3070830"/>
    <lineage>
        <taxon>Viruses</taxon>
        <taxon>Varidnaviria</taxon>
        <taxon>Bamfordvirae</taxon>
        <taxon>Nucleocytoviricota</taxon>
        <taxon>Megaviricetes</taxon>
        <taxon>Imitervirales</taxon>
        <taxon>Mesomimiviridae</taxon>
        <taxon>Tethysvirus</taxon>
        <taxon>Tethysvirus raunefjordenense</taxon>
    </lineage>
</organism>
<gene>
    <name evidence="1" type="ORF">ceV_099</name>
</gene>
<dbReference type="Proteomes" id="UP000203826">
    <property type="component" value="Segment"/>
</dbReference>
<proteinExistence type="predicted"/>
<sequence>MKTPSLKSLINSSKGKIILSIILGFGIATLFRESCKDRNCLVFHAPSIKKIKNKVFSYNDQCYVYTEKHGTCNPDKKVLAISNENA</sequence>
<protein>
    <submittedName>
        <fullName evidence="1">Uncharacterized protein</fullName>
    </submittedName>
</protein>
<evidence type="ECO:0000313" key="1">
    <source>
        <dbReference type="EMBL" id="ALH23005.1"/>
    </source>
</evidence>
<name>A0A0N9QA61_9VIRU</name>
<dbReference type="EMBL" id="KT820662">
    <property type="protein sequence ID" value="ALH23005.1"/>
    <property type="molecule type" value="Genomic_DNA"/>
</dbReference>
<dbReference type="KEGG" id="vg:26048966"/>
<accession>A0A0N9QA61</accession>
<keyword evidence="2" id="KW-1185">Reference proteome</keyword>
<evidence type="ECO:0000313" key="2">
    <source>
        <dbReference type="Proteomes" id="UP000203826"/>
    </source>
</evidence>
<reference evidence="1 2" key="1">
    <citation type="journal article" date="2015" name="Genome Announc.">
        <title>The 474-Kilobase-Pair Complete Genome Sequence of CeV-01B, a Virus Infecting Haptolina (Chrysochromulina) ericina (Prymnesiophyceae).</title>
        <authorList>
            <person name="Gallot-Lavallee L."/>
            <person name="Pagarete A."/>
            <person name="Legendre M."/>
            <person name="Santini S."/>
            <person name="Sandaa R.A."/>
            <person name="Himmelbauer H."/>
            <person name="Ogata H."/>
            <person name="Bratbak G."/>
            <person name="Claverie J.M."/>
        </authorList>
    </citation>
    <scope>NUCLEOTIDE SEQUENCE [LARGE SCALE GENOMIC DNA]</scope>
    <source>
        <strain evidence="1">CeV-01B</strain>
    </source>
</reference>